<proteinExistence type="inferred from homology"/>
<dbReference type="OrthoDB" id="3364440at2759"/>
<organism evidence="5 6">
    <name type="scientific">Laccaria amethystina LaAM-08-1</name>
    <dbReference type="NCBI Taxonomy" id="1095629"/>
    <lineage>
        <taxon>Eukaryota</taxon>
        <taxon>Fungi</taxon>
        <taxon>Dikarya</taxon>
        <taxon>Basidiomycota</taxon>
        <taxon>Agaricomycotina</taxon>
        <taxon>Agaricomycetes</taxon>
        <taxon>Agaricomycetidae</taxon>
        <taxon>Agaricales</taxon>
        <taxon>Agaricineae</taxon>
        <taxon>Hydnangiaceae</taxon>
        <taxon>Laccaria</taxon>
    </lineage>
</organism>
<name>A0A0C9XP44_9AGAR</name>
<dbReference type="EMBL" id="KN838649">
    <property type="protein sequence ID" value="KIJ99336.1"/>
    <property type="molecule type" value="Genomic_DNA"/>
</dbReference>
<dbReference type="InterPro" id="IPR014746">
    <property type="entry name" value="Gln_synth/guanido_kin_cat_dom"/>
</dbReference>
<gene>
    <name evidence="5" type="ORF">K443DRAFT_680071</name>
</gene>
<evidence type="ECO:0000256" key="1">
    <source>
        <dbReference type="ARBA" id="ARBA00022598"/>
    </source>
</evidence>
<accession>A0A0C9XP44</accession>
<comment type="similarity">
    <text evidence="2 3">Belongs to the glutamine synthetase family.</text>
</comment>
<dbReference type="HOGENOM" id="CLU_017290_6_1_1"/>
<protein>
    <recommendedName>
        <fullName evidence="4">GS catalytic domain-containing protein</fullName>
    </recommendedName>
</protein>
<evidence type="ECO:0000313" key="5">
    <source>
        <dbReference type="EMBL" id="KIJ99336.1"/>
    </source>
</evidence>
<dbReference type="Proteomes" id="UP000054477">
    <property type="component" value="Unassembled WGS sequence"/>
</dbReference>
<dbReference type="SUPFAM" id="SSF55931">
    <property type="entry name" value="Glutamine synthetase/guanido kinase"/>
    <property type="match status" value="1"/>
</dbReference>
<feature type="domain" description="GS catalytic" evidence="4">
    <location>
        <begin position="159"/>
        <end position="505"/>
    </location>
</feature>
<dbReference type="AlphaFoldDB" id="A0A0C9XP44"/>
<keyword evidence="6" id="KW-1185">Reference proteome</keyword>
<dbReference type="PANTHER" id="PTHR43785:SF2">
    <property type="entry name" value="TYPE-1 GLUTAMINE SYNTHETASE 1"/>
    <property type="match status" value="1"/>
</dbReference>
<keyword evidence="1" id="KW-0436">Ligase</keyword>
<evidence type="ECO:0000256" key="3">
    <source>
        <dbReference type="RuleBase" id="RU000384"/>
    </source>
</evidence>
<evidence type="ECO:0000259" key="4">
    <source>
        <dbReference type="PROSITE" id="PS51987"/>
    </source>
</evidence>
<evidence type="ECO:0000256" key="2">
    <source>
        <dbReference type="PROSITE-ProRule" id="PRU01331"/>
    </source>
</evidence>
<reference evidence="6" key="2">
    <citation type="submission" date="2015-01" db="EMBL/GenBank/DDBJ databases">
        <title>Evolutionary Origins and Diversification of the Mycorrhizal Mutualists.</title>
        <authorList>
            <consortium name="DOE Joint Genome Institute"/>
            <consortium name="Mycorrhizal Genomics Consortium"/>
            <person name="Kohler A."/>
            <person name="Kuo A."/>
            <person name="Nagy L.G."/>
            <person name="Floudas D."/>
            <person name="Copeland A."/>
            <person name="Barry K.W."/>
            <person name="Cichocki N."/>
            <person name="Veneault-Fourrey C."/>
            <person name="LaButti K."/>
            <person name="Lindquist E.A."/>
            <person name="Lipzen A."/>
            <person name="Lundell T."/>
            <person name="Morin E."/>
            <person name="Murat C."/>
            <person name="Riley R."/>
            <person name="Ohm R."/>
            <person name="Sun H."/>
            <person name="Tunlid A."/>
            <person name="Henrissat B."/>
            <person name="Grigoriev I.V."/>
            <person name="Hibbett D.S."/>
            <person name="Martin F."/>
        </authorList>
    </citation>
    <scope>NUCLEOTIDE SEQUENCE [LARGE SCALE GENOMIC DNA]</scope>
    <source>
        <strain evidence="6">LaAM-08-1</strain>
    </source>
</reference>
<dbReference type="SMART" id="SM01230">
    <property type="entry name" value="Gln-synt_C"/>
    <property type="match status" value="1"/>
</dbReference>
<evidence type="ECO:0000313" key="6">
    <source>
        <dbReference type="Proteomes" id="UP000054477"/>
    </source>
</evidence>
<sequence length="505" mass="55222">MVEPQPSLEQIGVVYTPSTDPQLEPSTTFDKKGINEFMEKYLPERRYSDSPIVDFIRIQWVDLINNIRYRVVSKAYFKKLLLSSARPGVSITKCVLGLVFLSLADGFGPIGEYIYVLDLSSFRLCGYQPRHGAVMGWFQEKTPLPGRNGRLTYEVDLCPRTILRRVVEKAKKEQNLSFLVGVESEFILLKQTNLTIEAVNNHGWSNSPALPSGSVEAKVLEEIADALETAGIELQMYHAEAAPGQYEVVTGPLGPLQAADALVHTRETIYNVASKHGLRATFAPRVYKDSCGSAAHTHISIHSSSPPFSSASASPNLTSLESTFLAGILTHLPSLTILTLPLSASYKRMVDGAWSGGTYVCWGTDNREAPIRLCNATSPASRNFEVKCVDGTSNPYLALAGLIAAGVEGVKTNKPLGVRDCSAHGELGNTAAEMGEEERERCGITQRLPLGWEEAREAFRGDGVLGEVFGEAFVKGYLNVNKTLNEKMSDGLEEEAALKLLVENY</sequence>
<dbReference type="Pfam" id="PF00120">
    <property type="entry name" value="Gln-synt_C"/>
    <property type="match status" value="1"/>
</dbReference>
<dbReference type="Gene3D" id="3.30.590.10">
    <property type="entry name" value="Glutamine synthetase/guanido kinase, catalytic domain"/>
    <property type="match status" value="1"/>
</dbReference>
<reference evidence="5 6" key="1">
    <citation type="submission" date="2014-04" db="EMBL/GenBank/DDBJ databases">
        <authorList>
            <consortium name="DOE Joint Genome Institute"/>
            <person name="Kuo A."/>
            <person name="Kohler A."/>
            <person name="Nagy L.G."/>
            <person name="Floudas D."/>
            <person name="Copeland A."/>
            <person name="Barry K.W."/>
            <person name="Cichocki N."/>
            <person name="Veneault-Fourrey C."/>
            <person name="LaButti K."/>
            <person name="Lindquist E.A."/>
            <person name="Lipzen A."/>
            <person name="Lundell T."/>
            <person name="Morin E."/>
            <person name="Murat C."/>
            <person name="Sun H."/>
            <person name="Tunlid A."/>
            <person name="Henrissat B."/>
            <person name="Grigoriev I.V."/>
            <person name="Hibbett D.S."/>
            <person name="Martin F."/>
            <person name="Nordberg H.P."/>
            <person name="Cantor M.N."/>
            <person name="Hua S.X."/>
        </authorList>
    </citation>
    <scope>NUCLEOTIDE SEQUENCE [LARGE SCALE GENOMIC DNA]</scope>
    <source>
        <strain evidence="5 6">LaAM-08-1</strain>
    </source>
</reference>
<dbReference type="PROSITE" id="PS51987">
    <property type="entry name" value="GS_CATALYTIC"/>
    <property type="match status" value="1"/>
</dbReference>
<dbReference type="InterPro" id="IPR008146">
    <property type="entry name" value="Gln_synth_cat_dom"/>
</dbReference>
<dbReference type="STRING" id="1095629.A0A0C9XP44"/>
<dbReference type="GO" id="GO:0004356">
    <property type="term" value="F:glutamine synthetase activity"/>
    <property type="evidence" value="ECO:0007669"/>
    <property type="project" value="InterPro"/>
</dbReference>
<dbReference type="PANTHER" id="PTHR43785">
    <property type="entry name" value="GAMMA-GLUTAMYLPUTRESCINE SYNTHETASE"/>
    <property type="match status" value="1"/>
</dbReference>